<evidence type="ECO:0000259" key="2">
    <source>
        <dbReference type="PROSITE" id="PS50805"/>
    </source>
</evidence>
<evidence type="ECO:0000256" key="1">
    <source>
        <dbReference type="SAM" id="MobiDB-lite"/>
    </source>
</evidence>
<reference evidence="3" key="2">
    <citation type="submission" date="2025-09" db="UniProtKB">
        <authorList>
            <consortium name="Ensembl"/>
        </authorList>
    </citation>
    <scope>IDENTIFICATION</scope>
</reference>
<feature type="region of interest" description="Disordered" evidence="1">
    <location>
        <begin position="78"/>
        <end position="97"/>
    </location>
</feature>
<dbReference type="PANTHER" id="PTHR23232">
    <property type="entry name" value="KRAB DOMAIN C2H2 ZINC FINGER"/>
    <property type="match status" value="1"/>
</dbReference>
<dbReference type="SMART" id="SM00349">
    <property type="entry name" value="KRAB"/>
    <property type="match status" value="1"/>
</dbReference>
<reference evidence="3" key="1">
    <citation type="submission" date="2025-08" db="UniProtKB">
        <authorList>
            <consortium name="Ensembl"/>
        </authorList>
    </citation>
    <scope>IDENTIFICATION</scope>
</reference>
<dbReference type="PANTHER" id="PTHR23232:SF142">
    <property type="entry name" value="GASTRULA ZINC FINGER PROTEIN XLCGF57.1-LIKE-RELATED"/>
    <property type="match status" value="1"/>
</dbReference>
<dbReference type="Pfam" id="PF01352">
    <property type="entry name" value="KRAB"/>
    <property type="match status" value="1"/>
</dbReference>
<dbReference type="SUPFAM" id="SSF109640">
    <property type="entry name" value="KRAB domain (Kruppel-associated box)"/>
    <property type="match status" value="1"/>
</dbReference>
<dbReference type="GO" id="GO:0006355">
    <property type="term" value="P:regulation of DNA-templated transcription"/>
    <property type="evidence" value="ECO:0007669"/>
    <property type="project" value="InterPro"/>
</dbReference>
<dbReference type="InterPro" id="IPR036051">
    <property type="entry name" value="KRAB_dom_sf"/>
</dbReference>
<dbReference type="CDD" id="cd07765">
    <property type="entry name" value="KRAB_A-box"/>
    <property type="match status" value="1"/>
</dbReference>
<evidence type="ECO:0000313" key="3">
    <source>
        <dbReference type="Ensembl" id="ENSTMTP00000012588.1"/>
    </source>
</evidence>
<dbReference type="Ensembl" id="ENSTMTT00000013025.1">
    <property type="protein sequence ID" value="ENSTMTP00000012588.1"/>
    <property type="gene ID" value="ENSTMTG00000009114.1"/>
</dbReference>
<evidence type="ECO:0000313" key="4">
    <source>
        <dbReference type="Proteomes" id="UP000472274"/>
    </source>
</evidence>
<accession>A0A674IWD8</accession>
<sequence length="97" mass="11003">IPSASLRGFAMLLQVPVSFEDVAVYFSPEEWAELAKWQRELYRDVMKENYALVASLGHPGVKPEIICQMERGEEPCVEDPWGWEERSTAQNPCSGES</sequence>
<dbReference type="Gene3D" id="6.10.140.140">
    <property type="match status" value="1"/>
</dbReference>
<dbReference type="InParanoid" id="A0A674IWD8"/>
<dbReference type="Proteomes" id="UP000472274">
    <property type="component" value="Unplaced"/>
</dbReference>
<dbReference type="GeneTree" id="ENSGT01150000286941"/>
<protein>
    <recommendedName>
        <fullName evidence="2">KRAB domain-containing protein</fullName>
    </recommendedName>
</protein>
<feature type="domain" description="KRAB" evidence="2">
    <location>
        <begin position="17"/>
        <end position="88"/>
    </location>
</feature>
<dbReference type="AlphaFoldDB" id="A0A674IWD8"/>
<dbReference type="PROSITE" id="PS50805">
    <property type="entry name" value="KRAB"/>
    <property type="match status" value="1"/>
</dbReference>
<dbReference type="InterPro" id="IPR001909">
    <property type="entry name" value="KRAB"/>
</dbReference>
<proteinExistence type="predicted"/>
<organism evidence="3 4">
    <name type="scientific">Terrapene triunguis</name>
    <name type="common">Three-toed box turtle</name>
    <dbReference type="NCBI Taxonomy" id="2587831"/>
    <lineage>
        <taxon>Eukaryota</taxon>
        <taxon>Metazoa</taxon>
        <taxon>Chordata</taxon>
        <taxon>Craniata</taxon>
        <taxon>Vertebrata</taxon>
        <taxon>Euteleostomi</taxon>
        <taxon>Archelosauria</taxon>
        <taxon>Testudinata</taxon>
        <taxon>Testudines</taxon>
        <taxon>Cryptodira</taxon>
        <taxon>Durocryptodira</taxon>
        <taxon>Testudinoidea</taxon>
        <taxon>Emydidae</taxon>
        <taxon>Terrapene</taxon>
    </lineage>
</organism>
<keyword evidence="4" id="KW-1185">Reference proteome</keyword>
<dbReference type="InterPro" id="IPR050169">
    <property type="entry name" value="Krueppel_C2H2_ZnF"/>
</dbReference>
<feature type="compositionally biased region" description="Polar residues" evidence="1">
    <location>
        <begin position="88"/>
        <end position="97"/>
    </location>
</feature>
<name>A0A674IWD8_9SAUR</name>